<dbReference type="EMBL" id="CAADJE010000043">
    <property type="protein sequence ID" value="VFS93623.1"/>
    <property type="molecule type" value="Genomic_DNA"/>
</dbReference>
<protein>
    <recommendedName>
        <fullName evidence="8">galactarate dehydratase</fullName>
        <ecNumber evidence="8">4.2.1.42</ecNumber>
    </recommendedName>
</protein>
<keyword evidence="3" id="KW-0479">Metal-binding</keyword>
<dbReference type="CDD" id="cd11613">
    <property type="entry name" value="SAF_AH_GD"/>
    <property type="match status" value="1"/>
</dbReference>
<evidence type="ECO:0000256" key="2">
    <source>
        <dbReference type="ARBA" id="ARBA00010986"/>
    </source>
</evidence>
<evidence type="ECO:0000256" key="6">
    <source>
        <dbReference type="ARBA" id="ARBA00059570"/>
    </source>
</evidence>
<dbReference type="Proteomes" id="UP000345637">
    <property type="component" value="Unassembled WGS sequence"/>
</dbReference>
<accession>A0A485D9R3</accession>
<comment type="pathway">
    <text evidence="7">Carbohydrate acid metabolism; galactarate degradation; D-glycerate from galactarate: step 1/3.</text>
</comment>
<feature type="domain" description="SAF" evidence="9">
    <location>
        <begin position="22"/>
        <end position="86"/>
    </location>
</feature>
<keyword evidence="4" id="KW-0408">Iron</keyword>
<evidence type="ECO:0000256" key="4">
    <source>
        <dbReference type="ARBA" id="ARBA00023004"/>
    </source>
</evidence>
<dbReference type="InterPro" id="IPR013974">
    <property type="entry name" value="SAF"/>
</dbReference>
<evidence type="ECO:0000256" key="1">
    <source>
        <dbReference type="ARBA" id="ARBA00001954"/>
    </source>
</evidence>
<sequence length="86" mass="9591">MADIEIRQESPTAFYIKVHETDNVAIIVNDRGLKAGTRFPDGLTLIEHIPQGHKVALVDIPIHGEIIRYGEVIGYAVRDIPQGSWD</sequence>
<dbReference type="GO" id="GO:0046872">
    <property type="term" value="F:metal ion binding"/>
    <property type="evidence" value="ECO:0007669"/>
    <property type="project" value="UniProtKB-KW"/>
</dbReference>
<evidence type="ECO:0000259" key="9">
    <source>
        <dbReference type="SMART" id="SM00858"/>
    </source>
</evidence>
<organism evidence="10 11">
    <name type="scientific">Raoultella planticola</name>
    <name type="common">Klebsiella planticola</name>
    <dbReference type="NCBI Taxonomy" id="575"/>
    <lineage>
        <taxon>Bacteria</taxon>
        <taxon>Pseudomonadati</taxon>
        <taxon>Pseudomonadota</taxon>
        <taxon>Gammaproteobacteria</taxon>
        <taxon>Enterobacterales</taxon>
        <taxon>Enterobacteriaceae</taxon>
        <taxon>Klebsiella/Raoultella group</taxon>
        <taxon>Raoultella</taxon>
    </lineage>
</organism>
<dbReference type="FunFam" id="2.30.130.110:FF:000001">
    <property type="entry name" value="Galactarate dehydratase (L-threo-forming)"/>
    <property type="match status" value="1"/>
</dbReference>
<dbReference type="Gene3D" id="2.30.130.110">
    <property type="match status" value="1"/>
</dbReference>
<proteinExistence type="inferred from homology"/>
<comment type="function">
    <text evidence="6">Catalyzes the dehydration of galactarate to form 5-dehydro-4-deoxy-D-glucarate (5-KDG).</text>
</comment>
<comment type="cofactor">
    <cofactor evidence="1">
        <name>Fe(2+)</name>
        <dbReference type="ChEBI" id="CHEBI:29033"/>
    </cofactor>
</comment>
<evidence type="ECO:0000256" key="3">
    <source>
        <dbReference type="ARBA" id="ARBA00022723"/>
    </source>
</evidence>
<dbReference type="InterPro" id="IPR044144">
    <property type="entry name" value="SAF_UxaA/GarD"/>
</dbReference>
<dbReference type="Pfam" id="PF08666">
    <property type="entry name" value="SAF"/>
    <property type="match status" value="1"/>
</dbReference>
<gene>
    <name evidence="10" type="primary">garD_5</name>
    <name evidence="10" type="ORF">NCTC12998_07650</name>
</gene>
<evidence type="ECO:0000256" key="8">
    <source>
        <dbReference type="ARBA" id="ARBA00066755"/>
    </source>
</evidence>
<comment type="similarity">
    <text evidence="2">Belongs to the UxaA family.</text>
</comment>
<dbReference type="EC" id="4.2.1.42" evidence="8"/>
<dbReference type="SMART" id="SM00858">
    <property type="entry name" value="SAF"/>
    <property type="match status" value="1"/>
</dbReference>
<dbReference type="GO" id="GO:0046392">
    <property type="term" value="P:galactarate catabolic process"/>
    <property type="evidence" value="ECO:0007669"/>
    <property type="project" value="TreeGrafter"/>
</dbReference>
<dbReference type="PANTHER" id="PTHR30536">
    <property type="entry name" value="ALTRONATE/GALACTARATE DEHYDRATASE"/>
    <property type="match status" value="1"/>
</dbReference>
<dbReference type="InterPro" id="IPR052172">
    <property type="entry name" value="UxaA_altronate/galactarate_dh"/>
</dbReference>
<reference evidence="10 11" key="1">
    <citation type="submission" date="2019-03" db="EMBL/GenBank/DDBJ databases">
        <authorList>
            <consortium name="Pathogen Informatics"/>
        </authorList>
    </citation>
    <scope>NUCLEOTIDE SEQUENCE [LARGE SCALE GENOMIC DNA]</scope>
    <source>
        <strain evidence="10 11">NCTC12998</strain>
    </source>
</reference>
<name>A0A485D9R3_RAOPL</name>
<evidence type="ECO:0000256" key="7">
    <source>
        <dbReference type="ARBA" id="ARBA00060689"/>
    </source>
</evidence>
<dbReference type="GO" id="GO:0008867">
    <property type="term" value="F:galactarate dehydratase activity"/>
    <property type="evidence" value="ECO:0007669"/>
    <property type="project" value="UniProtKB-EC"/>
</dbReference>
<keyword evidence="5 10" id="KW-0456">Lyase</keyword>
<dbReference type="GO" id="GO:0019698">
    <property type="term" value="P:D-galacturonate catabolic process"/>
    <property type="evidence" value="ECO:0007669"/>
    <property type="project" value="TreeGrafter"/>
</dbReference>
<dbReference type="AlphaFoldDB" id="A0A485D9R3"/>
<evidence type="ECO:0000313" key="10">
    <source>
        <dbReference type="EMBL" id="VFS93623.1"/>
    </source>
</evidence>
<evidence type="ECO:0000256" key="5">
    <source>
        <dbReference type="ARBA" id="ARBA00023239"/>
    </source>
</evidence>
<dbReference type="PANTHER" id="PTHR30536:SF1">
    <property type="entry name" value="GALACTARATE DEHYDRATASE (L-THREO-FORMING)"/>
    <property type="match status" value="1"/>
</dbReference>
<evidence type="ECO:0000313" key="11">
    <source>
        <dbReference type="Proteomes" id="UP000345637"/>
    </source>
</evidence>